<dbReference type="InterPro" id="IPR001347">
    <property type="entry name" value="SIS_dom"/>
</dbReference>
<sequence>MKKVEINLDVLDTEKINKKSSNIDQLDTLEILKIINNEDKIVATAVEEQLTNIQIAVDNIYIKLKSGGRLIYIGAGTSGRLGVLDAAECPPTYGVDHSFVQGIIAGGNNAMFKAKEGAEDSKELAIEDLKNIRLTENDAVVGLAASGRTPYVIGGLEYANKIGAETVSICCVKDGIISKEANVAIEAIVGPEVVTGSTRMKAGTAQKMILNMISTTVMIKMGKVYGNLMIDVKPTNMKLIERAKRIIISCTNCTRGIADKVFEESGQDVRLAIFMLLSHKSKEESERILQEHDNNISKAIKAI</sequence>
<dbReference type="EC" id="4.2.1.126" evidence="3"/>
<reference evidence="5 6" key="1">
    <citation type="submission" date="2016-06" db="EMBL/GenBank/DDBJ databases">
        <authorList>
            <person name="Kjaerup R.B."/>
            <person name="Dalgaard T.S."/>
            <person name="Juul-Madsen H.R."/>
        </authorList>
    </citation>
    <scope>NUCLEOTIDE SEQUENCE [LARGE SCALE GENOMIC DNA]</scope>
    <source>
        <strain evidence="5 6">373-A1</strain>
    </source>
</reference>
<dbReference type="GO" id="GO:0046348">
    <property type="term" value="P:amino sugar catabolic process"/>
    <property type="evidence" value="ECO:0007669"/>
    <property type="project" value="InterPro"/>
</dbReference>
<dbReference type="Pfam" id="PF22645">
    <property type="entry name" value="GKRP_SIS_N"/>
    <property type="match status" value="1"/>
</dbReference>
<dbReference type="NCBIfam" id="TIGR00274">
    <property type="entry name" value="N-acetylmuramic acid 6-phosphate etherase"/>
    <property type="match status" value="1"/>
</dbReference>
<dbReference type="GO" id="GO:0016835">
    <property type="term" value="F:carbon-oxygen lyase activity"/>
    <property type="evidence" value="ECO:0007669"/>
    <property type="project" value="UniProtKB-UniRule"/>
</dbReference>
<dbReference type="EMBL" id="MAPZ01000011">
    <property type="protein sequence ID" value="OBY11729.1"/>
    <property type="molecule type" value="Genomic_DNA"/>
</dbReference>
<comment type="similarity">
    <text evidence="3">Belongs to the GCKR-like family. MurNAc-6-P etherase subfamily.</text>
</comment>
<dbReference type="FunFam" id="3.40.50.10490:FF:000014">
    <property type="entry name" value="N-acetylmuramic acid 6-phosphate etherase"/>
    <property type="match status" value="1"/>
</dbReference>
<dbReference type="Gene3D" id="1.10.8.1080">
    <property type="match status" value="1"/>
</dbReference>
<keyword evidence="2 3" id="KW-0119">Carbohydrate metabolism</keyword>
<dbReference type="GO" id="GO:0016803">
    <property type="term" value="F:ether hydrolase activity"/>
    <property type="evidence" value="ECO:0007669"/>
    <property type="project" value="TreeGrafter"/>
</dbReference>
<keyword evidence="1 3" id="KW-0456">Lyase</keyword>
<feature type="active site" description="Proton donor" evidence="3">
    <location>
        <position position="88"/>
    </location>
</feature>
<organism evidence="5 6">
    <name type="scientific">Clostridium paraputrificum</name>
    <dbReference type="NCBI Taxonomy" id="29363"/>
    <lineage>
        <taxon>Bacteria</taxon>
        <taxon>Bacillati</taxon>
        <taxon>Bacillota</taxon>
        <taxon>Clostridia</taxon>
        <taxon>Eubacteriales</taxon>
        <taxon>Clostridiaceae</taxon>
        <taxon>Clostridium</taxon>
    </lineage>
</organism>
<dbReference type="GO" id="GO:0097367">
    <property type="term" value="F:carbohydrate derivative binding"/>
    <property type="evidence" value="ECO:0007669"/>
    <property type="project" value="InterPro"/>
</dbReference>
<keyword evidence="6" id="KW-1185">Reference proteome</keyword>
<dbReference type="InterPro" id="IPR005486">
    <property type="entry name" value="Glucokinase_regulatory_CS"/>
</dbReference>
<dbReference type="NCBIfam" id="NF009222">
    <property type="entry name" value="PRK12570.1"/>
    <property type="match status" value="1"/>
</dbReference>
<comment type="subunit">
    <text evidence="3">Homodimer.</text>
</comment>
<dbReference type="NCBIfam" id="NF003915">
    <property type="entry name" value="PRK05441.1"/>
    <property type="match status" value="1"/>
</dbReference>
<proteinExistence type="inferred from homology"/>
<comment type="pathway">
    <text evidence="3">Amino-sugar metabolism; N-acetylmuramate degradation.</text>
</comment>
<comment type="caution">
    <text evidence="5">The sequence shown here is derived from an EMBL/GenBank/DDBJ whole genome shotgun (WGS) entry which is preliminary data.</text>
</comment>
<comment type="miscellaneous">
    <text evidence="3">A lyase-type mechanism (elimination/hydration) is suggested for the cleavage of the lactyl ether bond of MurNAc 6-phosphate, with the formation of an alpha,beta-unsaturated aldehyde intermediate with (E)-stereochemistry, followed by the syn addition of water to give product.</text>
</comment>
<dbReference type="HAMAP" id="MF_00068">
    <property type="entry name" value="MurQ"/>
    <property type="match status" value="1"/>
</dbReference>
<dbReference type="CDD" id="cd05007">
    <property type="entry name" value="SIS_Etherase"/>
    <property type="match status" value="1"/>
</dbReference>
<feature type="domain" description="SIS" evidence="4">
    <location>
        <begin position="60"/>
        <end position="223"/>
    </location>
</feature>
<dbReference type="GO" id="GO:0009254">
    <property type="term" value="P:peptidoglycan turnover"/>
    <property type="evidence" value="ECO:0007669"/>
    <property type="project" value="TreeGrafter"/>
</dbReference>
<dbReference type="InterPro" id="IPR040190">
    <property type="entry name" value="MURQ/GCKR"/>
</dbReference>
<evidence type="ECO:0000256" key="2">
    <source>
        <dbReference type="ARBA" id="ARBA00023277"/>
    </source>
</evidence>
<dbReference type="InterPro" id="IPR005488">
    <property type="entry name" value="Etherase_MurQ"/>
</dbReference>
<comment type="function">
    <text evidence="3">Specifically catalyzes the cleavage of the D-lactyl ether substituent of MurNAc 6-phosphate, producing GlcNAc 6-phosphate and D-lactate.</text>
</comment>
<name>A0A1B8RSD7_9CLOT</name>
<dbReference type="UniPathway" id="UPA00342"/>
<dbReference type="PANTHER" id="PTHR10088">
    <property type="entry name" value="GLUCOKINASE REGULATORY PROTEIN"/>
    <property type="match status" value="1"/>
</dbReference>
<dbReference type="AlphaFoldDB" id="A0A1B8RSD7"/>
<gene>
    <name evidence="3" type="primary">murQ</name>
    <name evidence="5" type="ORF">CP373A1_04905</name>
</gene>
<evidence type="ECO:0000313" key="5">
    <source>
        <dbReference type="EMBL" id="OBY11729.1"/>
    </source>
</evidence>
<dbReference type="Proteomes" id="UP000092714">
    <property type="component" value="Unassembled WGS sequence"/>
</dbReference>
<dbReference type="SUPFAM" id="SSF53697">
    <property type="entry name" value="SIS domain"/>
    <property type="match status" value="1"/>
</dbReference>
<dbReference type="Gene3D" id="3.40.50.10490">
    <property type="entry name" value="Glucose-6-phosphate isomerase like protein, domain 1"/>
    <property type="match status" value="1"/>
</dbReference>
<evidence type="ECO:0000256" key="1">
    <source>
        <dbReference type="ARBA" id="ARBA00023239"/>
    </source>
</evidence>
<feature type="active site" evidence="3">
    <location>
        <position position="119"/>
    </location>
</feature>
<accession>A0A1B8RSD7</accession>
<dbReference type="GO" id="GO:0097173">
    <property type="term" value="P:N-acetylmuramic acid catabolic process"/>
    <property type="evidence" value="ECO:0007669"/>
    <property type="project" value="UniProtKB-UniPathway"/>
</dbReference>
<comment type="catalytic activity">
    <reaction evidence="3">
        <text>N-acetyl-D-muramate 6-phosphate + H2O = N-acetyl-D-glucosamine 6-phosphate + (R)-lactate</text>
        <dbReference type="Rhea" id="RHEA:26410"/>
        <dbReference type="ChEBI" id="CHEBI:15377"/>
        <dbReference type="ChEBI" id="CHEBI:16004"/>
        <dbReference type="ChEBI" id="CHEBI:57513"/>
        <dbReference type="ChEBI" id="CHEBI:58722"/>
        <dbReference type="EC" id="4.2.1.126"/>
    </reaction>
</comment>
<dbReference type="PANTHER" id="PTHR10088:SF4">
    <property type="entry name" value="GLUCOKINASE REGULATORY PROTEIN"/>
    <property type="match status" value="1"/>
</dbReference>
<dbReference type="PROSITE" id="PS51464">
    <property type="entry name" value="SIS"/>
    <property type="match status" value="1"/>
</dbReference>
<dbReference type="OrthoDB" id="9813395at2"/>
<protein>
    <recommendedName>
        <fullName evidence="3">N-acetylmuramic acid 6-phosphate etherase</fullName>
        <shortName evidence="3">MurNAc-6-P etherase</shortName>
        <ecNumber evidence="3">4.2.1.126</ecNumber>
    </recommendedName>
    <alternativeName>
        <fullName evidence="3">N-acetylmuramic acid 6-phosphate hydrolase</fullName>
    </alternativeName>
    <alternativeName>
        <fullName evidence="3">N-acetylmuramic acid 6-phosphate lyase</fullName>
    </alternativeName>
</protein>
<evidence type="ECO:0000259" key="4">
    <source>
        <dbReference type="PROSITE" id="PS51464"/>
    </source>
</evidence>
<evidence type="ECO:0000313" key="6">
    <source>
        <dbReference type="Proteomes" id="UP000092714"/>
    </source>
</evidence>
<dbReference type="InterPro" id="IPR046348">
    <property type="entry name" value="SIS_dom_sf"/>
</dbReference>
<dbReference type="PROSITE" id="PS01272">
    <property type="entry name" value="GCKR"/>
    <property type="match status" value="1"/>
</dbReference>
<dbReference type="RefSeq" id="WP_055184829.1">
    <property type="nucleotide sequence ID" value="NZ_CABJAZ010000007.1"/>
</dbReference>
<evidence type="ECO:0000256" key="3">
    <source>
        <dbReference type="HAMAP-Rule" id="MF_00068"/>
    </source>
</evidence>